<dbReference type="AlphaFoldDB" id="A0A8R1TVF7"/>
<evidence type="ECO:0000313" key="1">
    <source>
        <dbReference type="EnsemblMetazoa" id="OVOC5253.1"/>
    </source>
</evidence>
<organism evidence="1 2">
    <name type="scientific">Onchocerca volvulus</name>
    <dbReference type="NCBI Taxonomy" id="6282"/>
    <lineage>
        <taxon>Eukaryota</taxon>
        <taxon>Metazoa</taxon>
        <taxon>Ecdysozoa</taxon>
        <taxon>Nematoda</taxon>
        <taxon>Chromadorea</taxon>
        <taxon>Rhabditida</taxon>
        <taxon>Spirurina</taxon>
        <taxon>Spiruromorpha</taxon>
        <taxon>Filarioidea</taxon>
        <taxon>Onchocercidae</taxon>
        <taxon>Onchocerca</taxon>
    </lineage>
</organism>
<name>A0A8R1TVF7_ONCVO</name>
<accession>A0A8R1TVF7</accession>
<reference evidence="1" key="2">
    <citation type="submission" date="2022-06" db="UniProtKB">
        <authorList>
            <consortium name="EnsemblMetazoa"/>
        </authorList>
    </citation>
    <scope>IDENTIFICATION</scope>
</reference>
<keyword evidence="2" id="KW-1185">Reference proteome</keyword>
<dbReference type="Proteomes" id="UP000024404">
    <property type="component" value="Unassembled WGS sequence"/>
</dbReference>
<evidence type="ECO:0000313" key="2">
    <source>
        <dbReference type="Proteomes" id="UP000024404"/>
    </source>
</evidence>
<reference evidence="2" key="1">
    <citation type="submission" date="2013-10" db="EMBL/GenBank/DDBJ databases">
        <title>Genome sequencing of Onchocerca volvulus.</title>
        <authorList>
            <person name="Cotton J."/>
            <person name="Tsai J."/>
            <person name="Stanley E."/>
            <person name="Tracey A."/>
            <person name="Holroyd N."/>
            <person name="Lustigman S."/>
            <person name="Berriman M."/>
        </authorList>
    </citation>
    <scope>NUCLEOTIDE SEQUENCE</scope>
</reference>
<protein>
    <submittedName>
        <fullName evidence="1">Uncharacterized protein</fullName>
    </submittedName>
</protein>
<proteinExistence type="predicted"/>
<dbReference type="EMBL" id="CMVM020000151">
    <property type="status" value="NOT_ANNOTATED_CDS"/>
    <property type="molecule type" value="Genomic_DNA"/>
</dbReference>
<dbReference type="EnsemblMetazoa" id="OVOC5253.1">
    <property type="protein sequence ID" value="OVOC5253.1"/>
    <property type="gene ID" value="WBGene00242062"/>
</dbReference>
<sequence length="59" mass="6795">MLSAVYLRECHEENPGRIRSQTDDVAVAESKKGCMYTPNTYYLKSKKTLNPRFRLTGLL</sequence>